<sequence>MKKLGSLLSSKVSVYLMAVFYVLAGINHFVNPQFYYPLIPDYLPYHHSINISSGLIEIILGVGVFSTKMRSLCAGVLILMLIAFIPSHIYFIQLGSCVVDGLCVHPFIGWARLIVIHPLFIYWAYQVGKSEV</sequence>
<gene>
    <name evidence="2" type="ORF">JKP34_10350</name>
</gene>
<feature type="transmembrane region" description="Helical" evidence="1">
    <location>
        <begin position="72"/>
        <end position="92"/>
    </location>
</feature>
<dbReference type="EMBL" id="JAERQG010000002">
    <property type="protein sequence ID" value="MBL0765653.1"/>
    <property type="molecule type" value="Genomic_DNA"/>
</dbReference>
<reference evidence="2" key="1">
    <citation type="submission" date="2021-01" db="EMBL/GenBank/DDBJ databases">
        <title>Marivirga sp. nov., isolated from intertidal surface sediments.</title>
        <authorList>
            <person name="Zhang M."/>
        </authorList>
    </citation>
    <scope>NUCLEOTIDE SEQUENCE</scope>
    <source>
        <strain evidence="2">SM1354</strain>
    </source>
</reference>
<keyword evidence="1" id="KW-0812">Transmembrane</keyword>
<feature type="transmembrane region" description="Helical" evidence="1">
    <location>
        <begin position="104"/>
        <end position="125"/>
    </location>
</feature>
<feature type="transmembrane region" description="Helical" evidence="1">
    <location>
        <begin position="42"/>
        <end position="65"/>
    </location>
</feature>
<dbReference type="PANTHER" id="PTHR36974:SF1">
    <property type="entry name" value="DOXX FAMILY MEMBRANE PROTEIN"/>
    <property type="match status" value="1"/>
</dbReference>
<proteinExistence type="predicted"/>
<dbReference type="PANTHER" id="PTHR36974">
    <property type="entry name" value="MEMBRANE PROTEIN-RELATED"/>
    <property type="match status" value="1"/>
</dbReference>
<keyword evidence="1" id="KW-1133">Transmembrane helix</keyword>
<evidence type="ECO:0000313" key="2">
    <source>
        <dbReference type="EMBL" id="MBL0765653.1"/>
    </source>
</evidence>
<dbReference type="RefSeq" id="WP_201920708.1">
    <property type="nucleotide sequence ID" value="NZ_JAERQG010000002.1"/>
</dbReference>
<comment type="caution">
    <text evidence="2">The sequence shown here is derived from an EMBL/GenBank/DDBJ whole genome shotgun (WGS) entry which is preliminary data.</text>
</comment>
<keyword evidence="3" id="KW-1185">Reference proteome</keyword>
<protein>
    <recommendedName>
        <fullName evidence="4">DoxX family protein</fullName>
    </recommendedName>
</protein>
<dbReference type="Proteomes" id="UP000642920">
    <property type="component" value="Unassembled WGS sequence"/>
</dbReference>
<feature type="transmembrane region" description="Helical" evidence="1">
    <location>
        <begin position="12"/>
        <end position="30"/>
    </location>
</feature>
<keyword evidence="1" id="KW-0472">Membrane</keyword>
<dbReference type="AlphaFoldDB" id="A0A937AG69"/>
<evidence type="ECO:0008006" key="4">
    <source>
        <dbReference type="Google" id="ProtNLM"/>
    </source>
</evidence>
<accession>A0A937AG69</accession>
<name>A0A937AG69_9BACT</name>
<organism evidence="2 3">
    <name type="scientific">Marivirga atlantica</name>
    <dbReference type="NCBI Taxonomy" id="1548457"/>
    <lineage>
        <taxon>Bacteria</taxon>
        <taxon>Pseudomonadati</taxon>
        <taxon>Bacteroidota</taxon>
        <taxon>Cytophagia</taxon>
        <taxon>Cytophagales</taxon>
        <taxon>Marivirgaceae</taxon>
        <taxon>Marivirga</taxon>
    </lineage>
</organism>
<evidence type="ECO:0000313" key="3">
    <source>
        <dbReference type="Proteomes" id="UP000642920"/>
    </source>
</evidence>
<evidence type="ECO:0000256" key="1">
    <source>
        <dbReference type="SAM" id="Phobius"/>
    </source>
</evidence>